<gene>
    <name evidence="1" type="ORF">EDC25_10862</name>
</gene>
<dbReference type="Proteomes" id="UP000294599">
    <property type="component" value="Unassembled WGS sequence"/>
</dbReference>
<dbReference type="EMBL" id="SMAF01000008">
    <property type="protein sequence ID" value="TCS98482.1"/>
    <property type="molecule type" value="Genomic_DNA"/>
</dbReference>
<evidence type="ECO:0000313" key="2">
    <source>
        <dbReference type="Proteomes" id="UP000294599"/>
    </source>
</evidence>
<organism evidence="1 2">
    <name type="scientific">Pseudofulvimonas gallinarii</name>
    <dbReference type="NCBI Taxonomy" id="634155"/>
    <lineage>
        <taxon>Bacteria</taxon>
        <taxon>Pseudomonadati</taxon>
        <taxon>Pseudomonadota</taxon>
        <taxon>Gammaproteobacteria</taxon>
        <taxon>Lysobacterales</taxon>
        <taxon>Rhodanobacteraceae</taxon>
        <taxon>Pseudofulvimonas</taxon>
    </lineage>
</organism>
<evidence type="ECO:0000313" key="1">
    <source>
        <dbReference type="EMBL" id="TCS98482.1"/>
    </source>
</evidence>
<accession>A0A4R3LEX4</accession>
<dbReference type="RefSeq" id="WP_132577378.1">
    <property type="nucleotide sequence ID" value="NZ_JBHLWF010000087.1"/>
</dbReference>
<sequence>MSNNSVPLSVIANPNNQYYWGQVGIGNNVTTQSQKGGYWILVVDRSSLQVVYNQVQGSPSQAPDIGNFNTPDYLLIVATLGVGLNNPPQGDLFQFLDVNGGGRELRRIEQIAFQFNCGSLGTFGYALVGILGNTNQPGFEASQVGLSGVGPILTVQLMPMNIGGKTVYTPVQIDNA</sequence>
<proteinExistence type="predicted"/>
<name>A0A4R3LEX4_9GAMM</name>
<comment type="caution">
    <text evidence="1">The sequence shown here is derived from an EMBL/GenBank/DDBJ whole genome shotgun (WGS) entry which is preliminary data.</text>
</comment>
<protein>
    <submittedName>
        <fullName evidence="1">Uncharacterized protein</fullName>
    </submittedName>
</protein>
<dbReference type="AlphaFoldDB" id="A0A4R3LEX4"/>
<keyword evidence="2" id="KW-1185">Reference proteome</keyword>
<dbReference type="OrthoDB" id="7061957at2"/>
<reference evidence="1 2" key="1">
    <citation type="submission" date="2019-03" db="EMBL/GenBank/DDBJ databases">
        <title>Genomic Encyclopedia of Type Strains, Phase IV (KMG-IV): sequencing the most valuable type-strain genomes for metagenomic binning, comparative biology and taxonomic classification.</title>
        <authorList>
            <person name="Goeker M."/>
        </authorList>
    </citation>
    <scope>NUCLEOTIDE SEQUENCE [LARGE SCALE GENOMIC DNA]</scope>
    <source>
        <strain evidence="1 2">DSM 21944</strain>
    </source>
</reference>